<protein>
    <submittedName>
        <fullName evidence="3">Uncharacterized protein</fullName>
    </submittedName>
</protein>
<organism evidence="3 4">
    <name type="scientific">Erythranthe guttata</name>
    <name type="common">Yellow monkey flower</name>
    <name type="synonym">Mimulus guttatus</name>
    <dbReference type="NCBI Taxonomy" id="4155"/>
    <lineage>
        <taxon>Eukaryota</taxon>
        <taxon>Viridiplantae</taxon>
        <taxon>Streptophyta</taxon>
        <taxon>Embryophyta</taxon>
        <taxon>Tracheophyta</taxon>
        <taxon>Spermatophyta</taxon>
        <taxon>Magnoliopsida</taxon>
        <taxon>eudicotyledons</taxon>
        <taxon>Gunneridae</taxon>
        <taxon>Pentapetalae</taxon>
        <taxon>asterids</taxon>
        <taxon>lamiids</taxon>
        <taxon>Lamiales</taxon>
        <taxon>Phrymaceae</taxon>
        <taxon>Erythranthe</taxon>
    </lineage>
</organism>
<evidence type="ECO:0000256" key="2">
    <source>
        <dbReference type="SAM" id="Phobius"/>
    </source>
</evidence>
<feature type="transmembrane region" description="Helical" evidence="2">
    <location>
        <begin position="197"/>
        <end position="223"/>
    </location>
</feature>
<gene>
    <name evidence="3" type="ORF">MIMGU_mgv1a012836mg</name>
</gene>
<name>A0A022S005_ERYGU</name>
<dbReference type="eggNOG" id="ENOG502QQZ2">
    <property type="taxonomic scope" value="Eukaryota"/>
</dbReference>
<feature type="region of interest" description="Disordered" evidence="1">
    <location>
        <begin position="1"/>
        <end position="50"/>
    </location>
</feature>
<proteinExistence type="predicted"/>
<evidence type="ECO:0000313" key="3">
    <source>
        <dbReference type="EMBL" id="EYU46102.1"/>
    </source>
</evidence>
<feature type="compositionally biased region" description="Basic residues" evidence="1">
    <location>
        <begin position="1"/>
        <end position="11"/>
    </location>
</feature>
<keyword evidence="4" id="KW-1185">Reference proteome</keyword>
<evidence type="ECO:0000256" key="1">
    <source>
        <dbReference type="SAM" id="MobiDB-lite"/>
    </source>
</evidence>
<dbReference type="Proteomes" id="UP000030748">
    <property type="component" value="Unassembled WGS sequence"/>
</dbReference>
<feature type="transmembrane region" description="Helical" evidence="2">
    <location>
        <begin position="159"/>
        <end position="185"/>
    </location>
</feature>
<dbReference type="PANTHER" id="PTHR33430">
    <property type="entry name" value="MATERNAL EFFECT EMBRYO ARREST PROTEIN"/>
    <property type="match status" value="1"/>
</dbReference>
<keyword evidence="2" id="KW-1133">Transmembrane helix</keyword>
<keyword evidence="2" id="KW-0812">Transmembrane</keyword>
<dbReference type="PhylomeDB" id="A0A022S005"/>
<dbReference type="EMBL" id="KI630171">
    <property type="protein sequence ID" value="EYU46102.1"/>
    <property type="molecule type" value="Genomic_DNA"/>
</dbReference>
<keyword evidence="2" id="KW-0472">Membrane</keyword>
<feature type="transmembrane region" description="Helical" evidence="2">
    <location>
        <begin position="112"/>
        <end position="139"/>
    </location>
</feature>
<sequence>MNKKSLSRRHLSVSPIDSPTMDGLEMQPNMFPAKAQNPTTPTPAAAAVGPTSTTVGRVKTSVHVTALDGIVNVNSLFTMAIFIGFSMTVPQAATAAATAACTTSPETVRRLIVFEVVSFSFFLFSSLIAQSLKLAINLINNMDPGDPHKADIDPDALKYGLFASAVGSVAGCLFLTLSIVDFIQVKLGSYSCGGKPVYGLVVLVVFVGTALLVYVTTAVYASFFVEVTSKGKTQQNQT</sequence>
<feature type="compositionally biased region" description="Low complexity" evidence="1">
    <location>
        <begin position="32"/>
        <end position="50"/>
    </location>
</feature>
<evidence type="ECO:0000313" key="4">
    <source>
        <dbReference type="Proteomes" id="UP000030748"/>
    </source>
</evidence>
<reference evidence="3 4" key="1">
    <citation type="journal article" date="2013" name="Proc. Natl. Acad. Sci. U.S.A.">
        <title>Fine-scale variation in meiotic recombination in Mimulus inferred from population shotgun sequencing.</title>
        <authorList>
            <person name="Hellsten U."/>
            <person name="Wright K.M."/>
            <person name="Jenkins J."/>
            <person name="Shu S."/>
            <person name="Yuan Y."/>
            <person name="Wessler S.R."/>
            <person name="Schmutz J."/>
            <person name="Willis J.H."/>
            <person name="Rokhsar D.S."/>
        </authorList>
    </citation>
    <scope>NUCLEOTIDE SEQUENCE [LARGE SCALE GENOMIC DNA]</scope>
    <source>
        <strain evidence="4">cv. DUN x IM62</strain>
    </source>
</reference>
<dbReference type="PANTHER" id="PTHR33430:SF6">
    <property type="entry name" value="MATERNAL EFFECT EMBRYO ARREST PROTEIN"/>
    <property type="match status" value="1"/>
</dbReference>
<accession>A0A022S005</accession>
<dbReference type="AlphaFoldDB" id="A0A022S005"/>
<dbReference type="STRING" id="4155.A0A022S005"/>